<evidence type="ECO:0000313" key="1">
    <source>
        <dbReference type="EMBL" id="CBJ88812.1"/>
    </source>
</evidence>
<dbReference type="SUPFAM" id="SSF56300">
    <property type="entry name" value="Metallo-dependent phosphatases"/>
    <property type="match status" value="1"/>
</dbReference>
<keyword evidence="2" id="KW-1185">Reference proteome</keyword>
<dbReference type="KEGG" id="xne:XNC1_0741"/>
<name>D3VK60_XENNA</name>
<organism evidence="1 2">
    <name type="scientific">Xenorhabdus nematophila (strain ATCC 19061 / DSM 3370 / CCUG 14189 / LMG 1036 / NCIMB 9965 / AN6)</name>
    <dbReference type="NCBI Taxonomy" id="406817"/>
    <lineage>
        <taxon>Bacteria</taxon>
        <taxon>Pseudomonadati</taxon>
        <taxon>Pseudomonadota</taxon>
        <taxon>Gammaproteobacteria</taxon>
        <taxon>Enterobacterales</taxon>
        <taxon>Morganellaceae</taxon>
        <taxon>Xenorhabdus</taxon>
    </lineage>
</organism>
<dbReference type="Proteomes" id="UP000008075">
    <property type="component" value="Chromosome"/>
</dbReference>
<dbReference type="RefSeq" id="WP_010847966.1">
    <property type="nucleotide sequence ID" value="NC_014228.1"/>
</dbReference>
<protein>
    <submittedName>
        <fullName evidence="1">Metallophosphoesterase:5'-Nucleotidase, C-terminal</fullName>
    </submittedName>
</protein>
<accession>D3VK60</accession>
<dbReference type="eggNOG" id="COG0737">
    <property type="taxonomic scope" value="Bacteria"/>
</dbReference>
<dbReference type="STRING" id="406817.XNC1_0741"/>
<proteinExistence type="predicted"/>
<evidence type="ECO:0000313" key="2">
    <source>
        <dbReference type="Proteomes" id="UP000008075"/>
    </source>
</evidence>
<dbReference type="AlphaFoldDB" id="D3VK60"/>
<dbReference type="EMBL" id="FN667742">
    <property type="protein sequence ID" value="CBJ88812.1"/>
    <property type="molecule type" value="Genomic_DNA"/>
</dbReference>
<gene>
    <name evidence="1" type="ordered locus">XNC1_0741</name>
</gene>
<sequence>MAGCATKPTHDENVVDVRVLGLNDFHGALKSLGPDQPGGIEHLATLIKELKQENPNSVMVAAGDLAR</sequence>
<dbReference type="HOGENOM" id="CLU_2811489_0_0_6"/>
<dbReference type="Gene3D" id="3.60.21.10">
    <property type="match status" value="1"/>
</dbReference>
<dbReference type="InterPro" id="IPR029052">
    <property type="entry name" value="Metallo-depent_PP-like"/>
</dbReference>
<reference evidence="1 2" key="1">
    <citation type="journal article" date="2011" name="PLoS ONE">
        <title>The entomopathogenic bacterial endosymbionts xenorhabdus and photorhabdus: convergent lifestyles from divergent genomes.</title>
        <authorList>
            <person name="Chaston J.M."/>
            <person name="Suen G."/>
            <person name="Tucker S.L."/>
            <person name="Andersen A.W."/>
            <person name="Bhasin A."/>
            <person name="Bode E."/>
            <person name="Bode H.B."/>
            <person name="Brachmann A.O."/>
            <person name="Cowles C.E."/>
            <person name="Cowles K.N."/>
            <person name="Darby C."/>
            <person name="de Leon L."/>
            <person name="Drace K."/>
            <person name="Du Z."/>
            <person name="Givaudan A."/>
            <person name="Herbert Tran E.E."/>
            <person name="Jewell K.A."/>
            <person name="Knack J.J."/>
            <person name="Krasomil-Osterfeld K.C."/>
            <person name="Kukor R."/>
            <person name="Lanois A."/>
            <person name="Latreille P."/>
            <person name="Leimgruber N.K."/>
            <person name="Lipke C.M."/>
            <person name="Liu R."/>
            <person name="Lu X."/>
            <person name="Martens E.C."/>
            <person name="Marri P.R."/>
            <person name="Medigue C."/>
            <person name="Menard M.L."/>
            <person name="Miller N.M."/>
            <person name="Morales-Soto N."/>
            <person name="Norton S."/>
            <person name="Ogier J.C."/>
            <person name="Orchard S.S."/>
            <person name="Park D."/>
            <person name="Park Y."/>
            <person name="Qurollo B.A."/>
            <person name="Sugar D.R."/>
            <person name="Richards G.R."/>
            <person name="Rouy Z."/>
            <person name="Slominski B."/>
            <person name="Slominski K."/>
            <person name="Snyder H."/>
            <person name="Tjaden B.C."/>
            <person name="van der Hoeven R."/>
            <person name="Welch R.D."/>
            <person name="Wheeler C."/>
            <person name="Xiang B."/>
            <person name="Barbazuk B."/>
            <person name="Gaudriault S."/>
            <person name="Goodner B."/>
            <person name="Slater S.C."/>
            <person name="Forst S."/>
            <person name="Goldman B.S."/>
            <person name="Goodrich-Blair H."/>
        </authorList>
    </citation>
    <scope>NUCLEOTIDE SEQUENCE [LARGE SCALE GENOMIC DNA]</scope>
    <source>
        <strain evidence="2">ATCC 19061 / DSM 3370 / CCUG 14189 / LMG 1036 / NCIMB 9965 / AN6</strain>
    </source>
</reference>
<dbReference type="GeneID" id="24905196"/>